<dbReference type="AlphaFoldDB" id="A0AAV7PMM6"/>
<dbReference type="Proteomes" id="UP001066276">
    <property type="component" value="Chromosome 7"/>
</dbReference>
<sequence length="109" mass="11374">MILAVSRGEEGEECPAPAGRGLGNVLRPGSAQRRRRGLWHVVGPGPGVLGGRTPGRAERTYLTPGGEPVVCAGGRLAVRRSLMVPAGERAGLRRTGREVRGGRAEPGDM</sequence>
<accession>A0AAV7PMM6</accession>
<proteinExistence type="predicted"/>
<reference evidence="2" key="1">
    <citation type="journal article" date="2022" name="bioRxiv">
        <title>Sequencing and chromosome-scale assembly of the giantPleurodeles waltlgenome.</title>
        <authorList>
            <person name="Brown T."/>
            <person name="Elewa A."/>
            <person name="Iarovenko S."/>
            <person name="Subramanian E."/>
            <person name="Araus A.J."/>
            <person name="Petzold A."/>
            <person name="Susuki M."/>
            <person name="Suzuki K.-i.T."/>
            <person name="Hayashi T."/>
            <person name="Toyoda A."/>
            <person name="Oliveira C."/>
            <person name="Osipova E."/>
            <person name="Leigh N.D."/>
            <person name="Simon A."/>
            <person name="Yun M.H."/>
        </authorList>
    </citation>
    <scope>NUCLEOTIDE SEQUENCE</scope>
    <source>
        <strain evidence="2">20211129_DDA</strain>
        <tissue evidence="2">Liver</tissue>
    </source>
</reference>
<gene>
    <name evidence="2" type="ORF">NDU88_006870</name>
</gene>
<feature type="region of interest" description="Disordered" evidence="1">
    <location>
        <begin position="1"/>
        <end position="35"/>
    </location>
</feature>
<comment type="caution">
    <text evidence="2">The sequence shown here is derived from an EMBL/GenBank/DDBJ whole genome shotgun (WGS) entry which is preliminary data.</text>
</comment>
<evidence type="ECO:0000313" key="3">
    <source>
        <dbReference type="Proteomes" id="UP001066276"/>
    </source>
</evidence>
<dbReference type="EMBL" id="JANPWB010000011">
    <property type="protein sequence ID" value="KAJ1128492.1"/>
    <property type="molecule type" value="Genomic_DNA"/>
</dbReference>
<keyword evidence="3" id="KW-1185">Reference proteome</keyword>
<evidence type="ECO:0000256" key="1">
    <source>
        <dbReference type="SAM" id="MobiDB-lite"/>
    </source>
</evidence>
<evidence type="ECO:0000313" key="2">
    <source>
        <dbReference type="EMBL" id="KAJ1128492.1"/>
    </source>
</evidence>
<name>A0AAV7PMM6_PLEWA</name>
<organism evidence="2 3">
    <name type="scientific">Pleurodeles waltl</name>
    <name type="common">Iberian ribbed newt</name>
    <dbReference type="NCBI Taxonomy" id="8319"/>
    <lineage>
        <taxon>Eukaryota</taxon>
        <taxon>Metazoa</taxon>
        <taxon>Chordata</taxon>
        <taxon>Craniata</taxon>
        <taxon>Vertebrata</taxon>
        <taxon>Euteleostomi</taxon>
        <taxon>Amphibia</taxon>
        <taxon>Batrachia</taxon>
        <taxon>Caudata</taxon>
        <taxon>Salamandroidea</taxon>
        <taxon>Salamandridae</taxon>
        <taxon>Pleurodelinae</taxon>
        <taxon>Pleurodeles</taxon>
    </lineage>
</organism>
<protein>
    <submittedName>
        <fullName evidence="2">Uncharacterized protein</fullName>
    </submittedName>
</protein>